<dbReference type="KEGG" id="soa:G3M56_008110"/>
<feature type="compositionally biased region" description="Basic and acidic residues" evidence="3">
    <location>
        <begin position="67"/>
        <end position="103"/>
    </location>
</feature>
<keyword evidence="2" id="KW-0677">Repeat</keyword>
<feature type="domain" description="EF-hand" evidence="5">
    <location>
        <begin position="113"/>
        <end position="129"/>
    </location>
</feature>
<dbReference type="InterPro" id="IPR002048">
    <property type="entry name" value="EF_hand_dom"/>
</dbReference>
<gene>
    <name evidence="6" type="ORF">G3M56_008110</name>
</gene>
<dbReference type="Proteomes" id="UP000475117">
    <property type="component" value="Chromosome"/>
</dbReference>
<reference evidence="6 7" key="1">
    <citation type="submission" date="2020-12" db="EMBL/GenBank/DDBJ databases">
        <title>Sulforoseuscoccus oceanibium gen. nov., sp. nov., a representative of the phylum Verrucomicrobia with special cytoplasmic membrane, and proposal of Sulforoseuscoccusaceae fam. nov.</title>
        <authorList>
            <person name="Xi F."/>
        </authorList>
    </citation>
    <scope>NUCLEOTIDE SEQUENCE [LARGE SCALE GENOMIC DNA]</scope>
    <source>
        <strain evidence="6 7">T37</strain>
    </source>
</reference>
<feature type="domain" description="EF-hand" evidence="5">
    <location>
        <begin position="214"/>
        <end position="229"/>
    </location>
</feature>
<dbReference type="AlphaFoldDB" id="A0A6B3L8S0"/>
<dbReference type="PANTHER" id="PTHR10827:SF98">
    <property type="entry name" value="45 KDA CALCIUM-BINDING PROTEIN"/>
    <property type="match status" value="1"/>
</dbReference>
<dbReference type="GO" id="GO:0005509">
    <property type="term" value="F:calcium ion binding"/>
    <property type="evidence" value="ECO:0007669"/>
    <property type="project" value="InterPro"/>
</dbReference>
<dbReference type="Pfam" id="PF13202">
    <property type="entry name" value="EF-hand_5"/>
    <property type="match status" value="3"/>
</dbReference>
<keyword evidence="1" id="KW-0479">Metal-binding</keyword>
<evidence type="ECO:0000259" key="5">
    <source>
        <dbReference type="Pfam" id="PF13202"/>
    </source>
</evidence>
<organism evidence="6 7">
    <name type="scientific">Sulfuriroseicoccus oceanibius</name>
    <dbReference type="NCBI Taxonomy" id="2707525"/>
    <lineage>
        <taxon>Bacteria</taxon>
        <taxon>Pseudomonadati</taxon>
        <taxon>Verrucomicrobiota</taxon>
        <taxon>Verrucomicrobiia</taxon>
        <taxon>Verrucomicrobiales</taxon>
        <taxon>Verrucomicrobiaceae</taxon>
        <taxon>Sulfuriroseicoccus</taxon>
    </lineage>
</organism>
<feature type="domain" description="EF-hand" evidence="5">
    <location>
        <begin position="148"/>
        <end position="164"/>
    </location>
</feature>
<keyword evidence="7" id="KW-1185">Reference proteome</keyword>
<name>A0A6B3L8S0_9BACT</name>
<feature type="region of interest" description="Disordered" evidence="3">
    <location>
        <begin position="22"/>
        <end position="256"/>
    </location>
</feature>
<evidence type="ECO:0000256" key="1">
    <source>
        <dbReference type="ARBA" id="ARBA00022723"/>
    </source>
</evidence>
<feature type="chain" id="PRO_5043467376" evidence="4">
    <location>
        <begin position="26"/>
        <end position="256"/>
    </location>
</feature>
<proteinExistence type="predicted"/>
<feature type="signal peptide" evidence="4">
    <location>
        <begin position="1"/>
        <end position="25"/>
    </location>
</feature>
<dbReference type="PANTHER" id="PTHR10827">
    <property type="entry name" value="RETICULOCALBIN"/>
    <property type="match status" value="1"/>
</dbReference>
<evidence type="ECO:0000256" key="2">
    <source>
        <dbReference type="ARBA" id="ARBA00022737"/>
    </source>
</evidence>
<feature type="compositionally biased region" description="Basic and acidic residues" evidence="3">
    <location>
        <begin position="115"/>
        <end position="180"/>
    </location>
</feature>
<dbReference type="SUPFAM" id="SSF47473">
    <property type="entry name" value="EF-hand"/>
    <property type="match status" value="1"/>
</dbReference>
<evidence type="ECO:0000313" key="7">
    <source>
        <dbReference type="Proteomes" id="UP000475117"/>
    </source>
</evidence>
<accession>A0A6B3L8S0</accession>
<dbReference type="Gene3D" id="1.10.238.10">
    <property type="entry name" value="EF-hand"/>
    <property type="match status" value="2"/>
</dbReference>
<dbReference type="EMBL" id="CP066776">
    <property type="protein sequence ID" value="QQL43860.1"/>
    <property type="molecule type" value="Genomic_DNA"/>
</dbReference>
<feature type="compositionally biased region" description="Basic residues" evidence="3">
    <location>
        <begin position="104"/>
        <end position="113"/>
    </location>
</feature>
<keyword evidence="4" id="KW-0732">Signal</keyword>
<evidence type="ECO:0000256" key="3">
    <source>
        <dbReference type="SAM" id="MobiDB-lite"/>
    </source>
</evidence>
<sequence length="256" mass="29322">MPRSSTLTRIVSSLLACGLMASTNAEPVDHHPGPDGRPGQPPHAGPPRDGRGGPPPHARGKGPHRGPSPERAEMMRRLRAAADLDGDGKLNEAERKQLQEERRRMHQRSKQRLLNRFDKDGDGKLNSEEKAEAKAHAEKRRNEMRQRLIKEFDADGDGKLNETERKAARAAMEERIEKERRQRKRRGPHPDRPRINDRSPDDQRIHPERRRRQMQRFDTNQDGQLDAEERAAMRKARQAKQNKPAEPNHKQPDSGE</sequence>
<dbReference type="InterPro" id="IPR011992">
    <property type="entry name" value="EF-hand-dom_pair"/>
</dbReference>
<protein>
    <submittedName>
        <fullName evidence="6">EF-hand domain-containing protein</fullName>
    </submittedName>
</protein>
<dbReference type="RefSeq" id="WP_164361884.1">
    <property type="nucleotide sequence ID" value="NZ_CP066776.1"/>
</dbReference>
<evidence type="ECO:0000256" key="4">
    <source>
        <dbReference type="SAM" id="SignalP"/>
    </source>
</evidence>
<feature type="compositionally biased region" description="Basic and acidic residues" evidence="3">
    <location>
        <begin position="188"/>
        <end position="206"/>
    </location>
</feature>
<feature type="compositionally biased region" description="Basic and acidic residues" evidence="3">
    <location>
        <begin position="246"/>
        <end position="256"/>
    </location>
</feature>
<evidence type="ECO:0000313" key="6">
    <source>
        <dbReference type="EMBL" id="QQL43860.1"/>
    </source>
</evidence>